<proteinExistence type="predicted"/>
<dbReference type="Proteomes" id="UP001230908">
    <property type="component" value="Unassembled WGS sequence"/>
</dbReference>
<gene>
    <name evidence="1" type="ORF">RB614_17315</name>
</gene>
<organism evidence="1 2">
    <name type="scientific">Phytohabitans maris</name>
    <dbReference type="NCBI Taxonomy" id="3071409"/>
    <lineage>
        <taxon>Bacteria</taxon>
        <taxon>Bacillati</taxon>
        <taxon>Actinomycetota</taxon>
        <taxon>Actinomycetes</taxon>
        <taxon>Micromonosporales</taxon>
        <taxon>Micromonosporaceae</taxon>
    </lineage>
</organism>
<dbReference type="EMBL" id="JAVHUY010000015">
    <property type="protein sequence ID" value="MDQ7906275.1"/>
    <property type="molecule type" value="Genomic_DNA"/>
</dbReference>
<comment type="caution">
    <text evidence="1">The sequence shown here is derived from an EMBL/GenBank/DDBJ whole genome shotgun (WGS) entry which is preliminary data.</text>
</comment>
<evidence type="ECO:0000313" key="1">
    <source>
        <dbReference type="EMBL" id="MDQ7906275.1"/>
    </source>
</evidence>
<keyword evidence="2" id="KW-1185">Reference proteome</keyword>
<name>A0ABU0ZJ15_9ACTN</name>
<sequence length="46" mass="4959">MLVREAREIAAAQEIREYYGGEQAPLPEGVVAATQGELAAADAEQW</sequence>
<protein>
    <submittedName>
        <fullName evidence="1">Uncharacterized protein</fullName>
    </submittedName>
</protein>
<evidence type="ECO:0000313" key="2">
    <source>
        <dbReference type="Proteomes" id="UP001230908"/>
    </source>
</evidence>
<dbReference type="RefSeq" id="WP_308713547.1">
    <property type="nucleotide sequence ID" value="NZ_JAVHUY010000015.1"/>
</dbReference>
<reference evidence="1 2" key="1">
    <citation type="submission" date="2023-08" db="EMBL/GenBank/DDBJ databases">
        <title>Phytohabitans sansha sp. nov., isolated from marine sediment.</title>
        <authorList>
            <person name="Zhao Y."/>
            <person name="Yi K."/>
        </authorList>
    </citation>
    <scope>NUCLEOTIDE SEQUENCE [LARGE SCALE GENOMIC DNA]</scope>
    <source>
        <strain evidence="1 2">ZYX-F-186</strain>
    </source>
</reference>
<accession>A0ABU0ZJ15</accession>